<dbReference type="STRING" id="545694.TREPR_3628"/>
<dbReference type="HOGENOM" id="CLU_3206604_0_0_12"/>
<organism evidence="1 2">
    <name type="scientific">Treponema primitia (strain ATCC BAA-887 / DSM 12427 / ZAS-2)</name>
    <dbReference type="NCBI Taxonomy" id="545694"/>
    <lineage>
        <taxon>Bacteria</taxon>
        <taxon>Pseudomonadati</taxon>
        <taxon>Spirochaetota</taxon>
        <taxon>Spirochaetia</taxon>
        <taxon>Spirochaetales</taxon>
        <taxon>Treponemataceae</taxon>
        <taxon>Treponema</taxon>
    </lineage>
</organism>
<dbReference type="Proteomes" id="UP000009223">
    <property type="component" value="Chromosome"/>
</dbReference>
<sequence>MKILLYFYIYGKFLPRWSPLGLPLPVGRIPWGWQVISIDIAFYLV</sequence>
<name>F5YQZ9_TREPZ</name>
<accession>F5YQZ9</accession>
<evidence type="ECO:0000313" key="1">
    <source>
        <dbReference type="EMBL" id="AEF84727.1"/>
    </source>
</evidence>
<keyword evidence="2" id="KW-1185">Reference proteome</keyword>
<reference evidence="1 2" key="2">
    <citation type="journal article" date="2011" name="ISME J.">
        <title>RNA-seq reveals cooperative metabolic interactions between two termite-gut spirochete species in co-culture.</title>
        <authorList>
            <person name="Rosenthal A.Z."/>
            <person name="Matson E.G."/>
            <person name="Eldar A."/>
            <person name="Leadbetter J.R."/>
        </authorList>
    </citation>
    <scope>NUCLEOTIDE SEQUENCE [LARGE SCALE GENOMIC DNA]</scope>
    <source>
        <strain evidence="2">ATCC BAA-887 / DSM 12427 / ZAS-2</strain>
    </source>
</reference>
<proteinExistence type="predicted"/>
<dbReference type="KEGG" id="tpi:TREPR_3628"/>
<reference evidence="2" key="1">
    <citation type="submission" date="2009-12" db="EMBL/GenBank/DDBJ databases">
        <title>Complete sequence of Treponema primitia strain ZAS-2.</title>
        <authorList>
            <person name="Tetu S.G."/>
            <person name="Matson E."/>
            <person name="Ren Q."/>
            <person name="Seshadri R."/>
            <person name="Elbourne L."/>
            <person name="Hassan K.A."/>
            <person name="Durkin A."/>
            <person name="Radune D."/>
            <person name="Mohamoud Y."/>
            <person name="Shay R."/>
            <person name="Jin S."/>
            <person name="Zhang X."/>
            <person name="Lucey K."/>
            <person name="Ballor N.R."/>
            <person name="Ottesen E."/>
            <person name="Rosenthal R."/>
            <person name="Allen A."/>
            <person name="Leadbetter J.R."/>
            <person name="Paulsen I.T."/>
        </authorList>
    </citation>
    <scope>NUCLEOTIDE SEQUENCE [LARGE SCALE GENOMIC DNA]</scope>
    <source>
        <strain evidence="2">ATCC BAA-887 / DSM 12427 / ZAS-2</strain>
    </source>
</reference>
<gene>
    <name evidence="1" type="ordered locus">TREPR_3628</name>
</gene>
<dbReference type="EMBL" id="CP001843">
    <property type="protein sequence ID" value="AEF84727.1"/>
    <property type="molecule type" value="Genomic_DNA"/>
</dbReference>
<evidence type="ECO:0000313" key="2">
    <source>
        <dbReference type="Proteomes" id="UP000009223"/>
    </source>
</evidence>
<protein>
    <submittedName>
        <fullName evidence="1">Uncharacterized protein</fullName>
    </submittedName>
</protein>
<dbReference type="AlphaFoldDB" id="F5YQZ9"/>